<comment type="similarity">
    <text evidence="1">Belongs to the ROK (NagC/XylR) family.</text>
</comment>
<dbReference type="RefSeq" id="WP_066152391.1">
    <property type="nucleotide sequence ID" value="NZ_CP020814.1"/>
</dbReference>
<keyword evidence="2" id="KW-0418">Kinase</keyword>
<dbReference type="CDD" id="cd24068">
    <property type="entry name" value="ASKHA_NBD_ROK_FnNanK-like"/>
    <property type="match status" value="1"/>
</dbReference>
<dbReference type="PANTHER" id="PTHR18964:SF165">
    <property type="entry name" value="BETA-GLUCOSIDE KINASE"/>
    <property type="match status" value="1"/>
</dbReference>
<dbReference type="EC" id="2.7.1.2" evidence="2"/>
<keyword evidence="2" id="KW-0808">Transferase</keyword>
<organism evidence="2 3">
    <name type="scientific">Halalkalibacter krulwichiae</name>
    <dbReference type="NCBI Taxonomy" id="199441"/>
    <lineage>
        <taxon>Bacteria</taxon>
        <taxon>Bacillati</taxon>
        <taxon>Bacillota</taxon>
        <taxon>Bacilli</taxon>
        <taxon>Bacillales</taxon>
        <taxon>Bacillaceae</taxon>
        <taxon>Halalkalibacter</taxon>
    </lineage>
</organism>
<accession>A0A1X9MB82</accession>
<dbReference type="KEGG" id="bkw:BkAM31D_08240"/>
<dbReference type="STRING" id="199441.BkAM31D_08240"/>
<dbReference type="GO" id="GO:0004340">
    <property type="term" value="F:glucokinase activity"/>
    <property type="evidence" value="ECO:0007669"/>
    <property type="project" value="UniProtKB-EC"/>
</dbReference>
<dbReference type="Proteomes" id="UP000193006">
    <property type="component" value="Chromosome"/>
</dbReference>
<dbReference type="SUPFAM" id="SSF53067">
    <property type="entry name" value="Actin-like ATPase domain"/>
    <property type="match status" value="1"/>
</dbReference>
<dbReference type="EMBL" id="CP020814">
    <property type="protein sequence ID" value="ARK29850.1"/>
    <property type="molecule type" value="Genomic_DNA"/>
</dbReference>
<dbReference type="InterPro" id="IPR000600">
    <property type="entry name" value="ROK"/>
</dbReference>
<evidence type="ECO:0000256" key="1">
    <source>
        <dbReference type="ARBA" id="ARBA00006479"/>
    </source>
</evidence>
<gene>
    <name evidence="2" type="primary">glkA</name>
    <name evidence="2" type="ORF">BkAM31D_08240</name>
</gene>
<keyword evidence="3" id="KW-1185">Reference proteome</keyword>
<sequence>MNFAAIDIGGTTIKYALVTEHGEISEKAAVPTPKTGKKAMVDQLVEICKRLDARKKIDAVAISSAGQINSQTGEVIFATDAIPEYAGLNIIEELESRLNKPVTVENDVHCAALGEYWVGAAKGNDNFLCLTFGTGIGGAVVNNGLIYHGSTYSAAEFGHITLYPNGLSCVCGDHGCLEMYASSLALEKRIMDLTGRTQETLPIFFEEARSGNIVIEGVIDSWVEDIAAGLKTLIHSFNPKQIVIGGGISAQGEYLISKIQKSTYARIMPSFSKQLTIDMAQKTNDANLLGAVYHSLKVVFP</sequence>
<protein>
    <submittedName>
        <fullName evidence="2">Glucokinase</fullName>
        <ecNumber evidence="2">2.7.1.2</ecNumber>
    </submittedName>
</protein>
<name>A0A1X9MB82_9BACI</name>
<dbReference type="PANTHER" id="PTHR18964">
    <property type="entry name" value="ROK (REPRESSOR, ORF, KINASE) FAMILY"/>
    <property type="match status" value="1"/>
</dbReference>
<evidence type="ECO:0000313" key="3">
    <source>
        <dbReference type="Proteomes" id="UP000193006"/>
    </source>
</evidence>
<dbReference type="Gene3D" id="3.30.420.40">
    <property type="match status" value="2"/>
</dbReference>
<dbReference type="InterPro" id="IPR043129">
    <property type="entry name" value="ATPase_NBD"/>
</dbReference>
<proteinExistence type="inferred from homology"/>
<evidence type="ECO:0000313" key="2">
    <source>
        <dbReference type="EMBL" id="ARK29850.1"/>
    </source>
</evidence>
<dbReference type="Pfam" id="PF00480">
    <property type="entry name" value="ROK"/>
    <property type="match status" value="1"/>
</dbReference>
<dbReference type="AlphaFoldDB" id="A0A1X9MB82"/>
<reference evidence="2 3" key="1">
    <citation type="submission" date="2017-04" db="EMBL/GenBank/DDBJ databases">
        <title>Bacillus krulwichiae AM31D Genome sequencing and assembly.</title>
        <authorList>
            <person name="Krulwich T.A."/>
            <person name="Anastor L."/>
            <person name="Ehrlich R."/>
            <person name="Ehrlich G.D."/>
            <person name="Janto B."/>
        </authorList>
    </citation>
    <scope>NUCLEOTIDE SEQUENCE [LARGE SCALE GENOMIC DNA]</scope>
    <source>
        <strain evidence="2 3">AM31D</strain>
    </source>
</reference>